<protein>
    <submittedName>
        <fullName evidence="1">Uncharacterized protein</fullName>
    </submittedName>
</protein>
<evidence type="ECO:0000313" key="2">
    <source>
        <dbReference type="Proteomes" id="UP001303046"/>
    </source>
</evidence>
<reference evidence="1 2" key="1">
    <citation type="submission" date="2023-08" db="EMBL/GenBank/DDBJ databases">
        <title>A Necator americanus chromosomal reference genome.</title>
        <authorList>
            <person name="Ilik V."/>
            <person name="Petrzelkova K.J."/>
            <person name="Pardy F."/>
            <person name="Fuh T."/>
            <person name="Niatou-Singa F.S."/>
            <person name="Gouil Q."/>
            <person name="Baker L."/>
            <person name="Ritchie M.E."/>
            <person name="Jex A.R."/>
            <person name="Gazzola D."/>
            <person name="Li H."/>
            <person name="Toshio Fujiwara R."/>
            <person name="Zhan B."/>
            <person name="Aroian R.V."/>
            <person name="Pafco B."/>
            <person name="Schwarz E.M."/>
        </authorList>
    </citation>
    <scope>NUCLEOTIDE SEQUENCE [LARGE SCALE GENOMIC DNA]</scope>
    <source>
        <strain evidence="1 2">Aroian</strain>
        <tissue evidence="1">Whole animal</tissue>
    </source>
</reference>
<gene>
    <name evidence="1" type="primary">Necator_chrIII.g9501</name>
    <name evidence="1" type="ORF">RB195_008736</name>
</gene>
<keyword evidence="2" id="KW-1185">Reference proteome</keyword>
<name>A0ABR1CRV1_NECAM</name>
<comment type="caution">
    <text evidence="1">The sequence shown here is derived from an EMBL/GenBank/DDBJ whole genome shotgun (WGS) entry which is preliminary data.</text>
</comment>
<organism evidence="1 2">
    <name type="scientific">Necator americanus</name>
    <name type="common">Human hookworm</name>
    <dbReference type="NCBI Taxonomy" id="51031"/>
    <lineage>
        <taxon>Eukaryota</taxon>
        <taxon>Metazoa</taxon>
        <taxon>Ecdysozoa</taxon>
        <taxon>Nematoda</taxon>
        <taxon>Chromadorea</taxon>
        <taxon>Rhabditida</taxon>
        <taxon>Rhabditina</taxon>
        <taxon>Rhabditomorpha</taxon>
        <taxon>Strongyloidea</taxon>
        <taxon>Ancylostomatidae</taxon>
        <taxon>Bunostominae</taxon>
        <taxon>Necator</taxon>
    </lineage>
</organism>
<accession>A0ABR1CRV1</accession>
<evidence type="ECO:0000313" key="1">
    <source>
        <dbReference type="EMBL" id="KAK6740448.1"/>
    </source>
</evidence>
<sequence>MRGADYCNILSLRSLKIERGERSALEKVLAASVELTDQQFRRRINHLTLRGLKIDTRNNCDDKDTRIKRRLFPLSQ</sequence>
<proteinExistence type="predicted"/>
<dbReference type="Proteomes" id="UP001303046">
    <property type="component" value="Unassembled WGS sequence"/>
</dbReference>
<dbReference type="EMBL" id="JAVFWL010000003">
    <property type="protein sequence ID" value="KAK6740448.1"/>
    <property type="molecule type" value="Genomic_DNA"/>
</dbReference>